<keyword evidence="1" id="KW-0812">Transmembrane</keyword>
<evidence type="ECO:0000256" key="1">
    <source>
        <dbReference type="SAM" id="Phobius"/>
    </source>
</evidence>
<evidence type="ECO:0000313" key="2">
    <source>
        <dbReference type="EMBL" id="GGK86057.1"/>
    </source>
</evidence>
<reference evidence="2" key="2">
    <citation type="submission" date="2020-09" db="EMBL/GenBank/DDBJ databases">
        <authorList>
            <person name="Sun Q."/>
            <person name="Ohkuma M."/>
        </authorList>
    </citation>
    <scope>NUCLEOTIDE SEQUENCE</scope>
    <source>
        <strain evidence="2">JCM 13064</strain>
    </source>
</reference>
<protein>
    <submittedName>
        <fullName evidence="2">Uncharacterized protein</fullName>
    </submittedName>
</protein>
<sequence length="75" mass="7837">MRKNIQFAGFLLAAMGISGAIDHLAVQPIAGVVLNVVNRVVIPRVGFLAGYELYANLSVAALGIILIIAAASRPH</sequence>
<dbReference type="Proteomes" id="UP000645217">
    <property type="component" value="Unassembled WGS sequence"/>
</dbReference>
<feature type="transmembrane region" description="Helical" evidence="1">
    <location>
        <begin position="53"/>
        <end position="71"/>
    </location>
</feature>
<evidence type="ECO:0000313" key="3">
    <source>
        <dbReference type="Proteomes" id="UP000645217"/>
    </source>
</evidence>
<proteinExistence type="predicted"/>
<dbReference type="EMBL" id="BMNT01000015">
    <property type="protein sequence ID" value="GGK86057.1"/>
    <property type="molecule type" value="Genomic_DNA"/>
</dbReference>
<comment type="caution">
    <text evidence="2">The sequence shown here is derived from an EMBL/GenBank/DDBJ whole genome shotgun (WGS) entry which is preliminary data.</text>
</comment>
<keyword evidence="1" id="KW-0472">Membrane</keyword>
<accession>A0A917R3W7</accession>
<dbReference type="RefSeq" id="WP_189163681.1">
    <property type="nucleotide sequence ID" value="NZ_BMNT01000015.1"/>
</dbReference>
<reference evidence="2" key="1">
    <citation type="journal article" date="2014" name="Int. J. Syst. Evol. Microbiol.">
        <title>Complete genome sequence of Corynebacterium casei LMG S-19264T (=DSM 44701T), isolated from a smear-ripened cheese.</title>
        <authorList>
            <consortium name="US DOE Joint Genome Institute (JGI-PGF)"/>
            <person name="Walter F."/>
            <person name="Albersmeier A."/>
            <person name="Kalinowski J."/>
            <person name="Ruckert C."/>
        </authorList>
    </citation>
    <scope>NUCLEOTIDE SEQUENCE</scope>
    <source>
        <strain evidence="2">JCM 13064</strain>
    </source>
</reference>
<gene>
    <name evidence="2" type="ORF">GCM10007964_30780</name>
</gene>
<organism evidence="2 3">
    <name type="scientific">Sphaerisporangium melleum</name>
    <dbReference type="NCBI Taxonomy" id="321316"/>
    <lineage>
        <taxon>Bacteria</taxon>
        <taxon>Bacillati</taxon>
        <taxon>Actinomycetota</taxon>
        <taxon>Actinomycetes</taxon>
        <taxon>Streptosporangiales</taxon>
        <taxon>Streptosporangiaceae</taxon>
        <taxon>Sphaerisporangium</taxon>
    </lineage>
</organism>
<keyword evidence="1" id="KW-1133">Transmembrane helix</keyword>
<keyword evidence="3" id="KW-1185">Reference proteome</keyword>
<dbReference type="AlphaFoldDB" id="A0A917R3W7"/>
<name>A0A917R3W7_9ACTN</name>